<evidence type="ECO:0000313" key="4">
    <source>
        <dbReference type="EMBL" id="RAO73262.1"/>
    </source>
</evidence>
<gene>
    <name evidence="4" type="ORF">BHQ10_009274</name>
</gene>
<dbReference type="AlphaFoldDB" id="A0A364LBT4"/>
<dbReference type="OrthoDB" id="443402at2759"/>
<feature type="compositionally biased region" description="Basic and acidic residues" evidence="2">
    <location>
        <begin position="960"/>
        <end position="969"/>
    </location>
</feature>
<dbReference type="PROSITE" id="PS50837">
    <property type="entry name" value="NACHT"/>
    <property type="match status" value="1"/>
</dbReference>
<feature type="compositionally biased region" description="Acidic residues" evidence="2">
    <location>
        <begin position="985"/>
        <end position="999"/>
    </location>
</feature>
<dbReference type="PANTHER" id="PTHR10039">
    <property type="entry name" value="AMELOGENIN"/>
    <property type="match status" value="1"/>
</dbReference>
<evidence type="ECO:0000256" key="1">
    <source>
        <dbReference type="ARBA" id="ARBA00022737"/>
    </source>
</evidence>
<comment type="caution">
    <text evidence="4">The sequence shown here is derived from an EMBL/GenBank/DDBJ whole genome shotgun (WGS) entry which is preliminary data.</text>
</comment>
<feature type="region of interest" description="Disordered" evidence="2">
    <location>
        <begin position="960"/>
        <end position="1006"/>
    </location>
</feature>
<dbReference type="Pfam" id="PF24883">
    <property type="entry name" value="NPHP3_N"/>
    <property type="match status" value="1"/>
</dbReference>
<evidence type="ECO:0000313" key="5">
    <source>
        <dbReference type="Proteomes" id="UP000249363"/>
    </source>
</evidence>
<dbReference type="EMBL" id="MIKG01000023">
    <property type="protein sequence ID" value="RAO73262.1"/>
    <property type="molecule type" value="Genomic_DNA"/>
</dbReference>
<proteinExistence type="predicted"/>
<reference evidence="4 5" key="1">
    <citation type="journal article" date="2017" name="Biotechnol. Biofuels">
        <title>Differential beta-glucosidase expression as a function of carbon source availability in Talaromyces amestolkiae: a genomic and proteomic approach.</title>
        <authorList>
            <person name="de Eugenio L.I."/>
            <person name="Mendez-Liter J.A."/>
            <person name="Nieto-Dominguez M."/>
            <person name="Alonso L."/>
            <person name="Gil-Munoz J."/>
            <person name="Barriuso J."/>
            <person name="Prieto A."/>
            <person name="Martinez M.J."/>
        </authorList>
    </citation>
    <scope>NUCLEOTIDE SEQUENCE [LARGE SCALE GENOMIC DNA]</scope>
    <source>
        <strain evidence="4 5">CIB</strain>
    </source>
</reference>
<evidence type="ECO:0000259" key="3">
    <source>
        <dbReference type="PROSITE" id="PS50837"/>
    </source>
</evidence>
<dbReference type="GeneID" id="63798488"/>
<evidence type="ECO:0000256" key="2">
    <source>
        <dbReference type="SAM" id="MobiDB-lite"/>
    </source>
</evidence>
<dbReference type="Gene3D" id="3.40.50.300">
    <property type="entry name" value="P-loop containing nucleotide triphosphate hydrolases"/>
    <property type="match status" value="1"/>
</dbReference>
<dbReference type="PANTHER" id="PTHR10039:SF5">
    <property type="entry name" value="NACHT DOMAIN-CONTAINING PROTEIN"/>
    <property type="match status" value="1"/>
</dbReference>
<dbReference type="Proteomes" id="UP000249363">
    <property type="component" value="Unassembled WGS sequence"/>
</dbReference>
<sequence>MSGAEALAVFSIVCNVMQVIGFVQNGAHMAKAIYKTGSLDSDLGQTTDYIKGGLERLKTSLENGRILVKDEEELLEIANGSLETAKELKAELDKIAGTVAKGKHSAALRGWFKAALGGKRRIERLEKVMQNRQQILENRLIVRICNKNDALLLEQQVNFDRLDRALKGFIEGCARNQTTLDQLIQRGFLTVTRHIDGKIEALEQSVEASFSSGTNQLQNNISSRLQEFTLNQFEKEEHEMLLGSLKYETMNVRRNHIMDNYDDTFSWIFHPQHGKSESNNQDGFVDWLQFSKQRLYWISGKAGSGKSVLMKFLVNNPRTQSILNNANRTTIVLSHFLWAVGQSLDRNMQGLLCSLIHQILTTKPDLCQVVWEKVPASRQKRFPGDWSTIELRTVFVHVISACEQHVCIFLDGLDEMNEYMALVDLLDQLCALPRLQICVSSRPEPALQRYFRSYPQLQVQDLTRLDILKYAYDTLHGVFLWVALALKSVQVGYENHDDPAEMELRLEVLPNDLDTLYQQMWRRLNDSEAVYRETAARYFNLMLECINNQYLTQAASPLLLALALHPSMAAALVTQEIGSLEEALYRECEIISMRLPIRCAGLLEVTPDGTVTFIHRSAQEFLMNTTEGQRIRRADPSPRETHRLNLMRGFLGCCRLVIEGKTQTLSHRFLTLCPPTVHEFRSASIFFESCRNYLSPESIDNLFGLAQSLYSTGKWIYDNSFYLQPDFLGAIARKGFFAQARAGFARLARAALRGREISSLYQAYFLESMIDAVKWGEVKMSTQDLAFVCTLGSTSSTQHARHSTFNFNQSITGTVGEQNPPFYLAQDPLELLLENFFDEAIPLGRCDSLDLMISLLEGGYNLSKRKIILLTASSPDLLDIFQIHYSYSKFLPGGTLFIEVNTSFLLTLFVRLLASQQSLFLYIVNFPALFERLKTAVKLSTTLEFSRLLAFIPEDTRADDIHPETRSAEEDSQDVDGGYGGSEYEQSDEEYVGSEEDYGSDYYDSNDSERRAWANSTEALIPSTEDDSNAILTALSGDIFTSVTLDDGRLFGKLKFPDLESRLRQILPNARHSTVQKLEEDLIQDGFLVPWSLGPELWPPEVYSDNPACEEVEALA</sequence>
<feature type="domain" description="NACHT" evidence="3">
    <location>
        <begin position="294"/>
        <end position="443"/>
    </location>
</feature>
<accession>A0A364LBT4</accession>
<keyword evidence="5" id="KW-1185">Reference proteome</keyword>
<dbReference type="InterPro" id="IPR007111">
    <property type="entry name" value="NACHT_NTPase"/>
</dbReference>
<name>A0A364LBT4_TALAM</name>
<organism evidence="4 5">
    <name type="scientific">Talaromyces amestolkiae</name>
    <dbReference type="NCBI Taxonomy" id="1196081"/>
    <lineage>
        <taxon>Eukaryota</taxon>
        <taxon>Fungi</taxon>
        <taxon>Dikarya</taxon>
        <taxon>Ascomycota</taxon>
        <taxon>Pezizomycotina</taxon>
        <taxon>Eurotiomycetes</taxon>
        <taxon>Eurotiomycetidae</taxon>
        <taxon>Eurotiales</taxon>
        <taxon>Trichocomaceae</taxon>
        <taxon>Talaromyces</taxon>
        <taxon>Talaromyces sect. Talaromyces</taxon>
    </lineage>
</organism>
<dbReference type="InterPro" id="IPR056884">
    <property type="entry name" value="NPHP3-like_N"/>
</dbReference>
<dbReference type="RefSeq" id="XP_040737776.1">
    <property type="nucleotide sequence ID" value="XM_040882172.1"/>
</dbReference>
<dbReference type="InterPro" id="IPR027417">
    <property type="entry name" value="P-loop_NTPase"/>
</dbReference>
<keyword evidence="1" id="KW-0677">Repeat</keyword>
<dbReference type="STRING" id="1196081.A0A364LBT4"/>
<dbReference type="SUPFAM" id="SSF52540">
    <property type="entry name" value="P-loop containing nucleoside triphosphate hydrolases"/>
    <property type="match status" value="1"/>
</dbReference>
<protein>
    <recommendedName>
        <fullName evidence="3">NACHT domain-containing protein</fullName>
    </recommendedName>
</protein>